<dbReference type="InterPro" id="IPR050204">
    <property type="entry name" value="AraC_XylS_family_regulators"/>
</dbReference>
<proteinExistence type="predicted"/>
<protein>
    <submittedName>
        <fullName evidence="5">Helix-turn-helix domain-containing protein</fullName>
    </submittedName>
</protein>
<gene>
    <name evidence="5" type="ORF">ACFSE1_09890</name>
</gene>
<dbReference type="Gene3D" id="1.10.10.60">
    <property type="entry name" value="Homeodomain-like"/>
    <property type="match status" value="2"/>
</dbReference>
<evidence type="ECO:0000313" key="6">
    <source>
        <dbReference type="Proteomes" id="UP001597322"/>
    </source>
</evidence>
<dbReference type="InterPro" id="IPR003313">
    <property type="entry name" value="AraC-bd"/>
</dbReference>
<keyword evidence="1" id="KW-0805">Transcription regulation</keyword>
<dbReference type="PANTHER" id="PTHR46796:SF2">
    <property type="entry name" value="TRANSCRIPTIONAL REGULATORY PROTEIN"/>
    <property type="match status" value="1"/>
</dbReference>
<dbReference type="PROSITE" id="PS01124">
    <property type="entry name" value="HTH_ARAC_FAMILY_2"/>
    <property type="match status" value="1"/>
</dbReference>
<dbReference type="SUPFAM" id="SSF51215">
    <property type="entry name" value="Regulatory protein AraC"/>
    <property type="match status" value="1"/>
</dbReference>
<organism evidence="5 6">
    <name type="scientific">Rhizobium helianthi</name>
    <dbReference type="NCBI Taxonomy" id="1132695"/>
    <lineage>
        <taxon>Bacteria</taxon>
        <taxon>Pseudomonadati</taxon>
        <taxon>Pseudomonadota</taxon>
        <taxon>Alphaproteobacteria</taxon>
        <taxon>Hyphomicrobiales</taxon>
        <taxon>Rhizobiaceae</taxon>
        <taxon>Rhizobium/Agrobacterium group</taxon>
        <taxon>Rhizobium</taxon>
    </lineage>
</organism>
<evidence type="ECO:0000256" key="1">
    <source>
        <dbReference type="ARBA" id="ARBA00023015"/>
    </source>
</evidence>
<dbReference type="PANTHER" id="PTHR46796">
    <property type="entry name" value="HTH-TYPE TRANSCRIPTIONAL ACTIVATOR RHAS-RELATED"/>
    <property type="match status" value="1"/>
</dbReference>
<dbReference type="Pfam" id="PF02311">
    <property type="entry name" value="AraC_binding"/>
    <property type="match status" value="1"/>
</dbReference>
<dbReference type="EMBL" id="JBHUEQ010000016">
    <property type="protein sequence ID" value="MFD1745771.1"/>
    <property type="molecule type" value="Genomic_DNA"/>
</dbReference>
<dbReference type="SUPFAM" id="SSF46689">
    <property type="entry name" value="Homeodomain-like"/>
    <property type="match status" value="2"/>
</dbReference>
<keyword evidence="6" id="KW-1185">Reference proteome</keyword>
<dbReference type="InterPro" id="IPR009057">
    <property type="entry name" value="Homeodomain-like_sf"/>
</dbReference>
<comment type="caution">
    <text evidence="5">The sequence shown here is derived from an EMBL/GenBank/DDBJ whole genome shotgun (WGS) entry which is preliminary data.</text>
</comment>
<feature type="domain" description="HTH araC/xylS-type" evidence="4">
    <location>
        <begin position="167"/>
        <end position="263"/>
    </location>
</feature>
<reference evidence="6" key="1">
    <citation type="journal article" date="2019" name="Int. J. Syst. Evol. Microbiol.">
        <title>The Global Catalogue of Microorganisms (GCM) 10K type strain sequencing project: providing services to taxonomists for standard genome sequencing and annotation.</title>
        <authorList>
            <consortium name="The Broad Institute Genomics Platform"/>
            <consortium name="The Broad Institute Genome Sequencing Center for Infectious Disease"/>
            <person name="Wu L."/>
            <person name="Ma J."/>
        </authorList>
    </citation>
    <scope>NUCLEOTIDE SEQUENCE [LARGE SCALE GENOMIC DNA]</scope>
    <source>
        <strain evidence="6">CG52</strain>
    </source>
</reference>
<sequence>MNNTEEKIVFNCVAHRPDVERLSVHLYRTPIPPRTHSGFALAVVTKGLKRLNHMGIMHEVPAGSLTLLNPDELHAIEPDNQQGVIYQALHVPTSAMMDVAPQGFVFPTPVLHNASIARRFAEQLIVLDATRNNALWNERLSDILYHASALFSSRNNRPVSHEDHRISLVRTYIEEHINENLEIETLSALIDLSKFHFIRLFKENVGATPHAYIQARRTARAKLMLQTRPPIQVASLCGFVDQSHLTRWIKACYGTTPSAYHKRFRAAGRGIAEPMAASG</sequence>
<accession>A0ABW4M547</accession>
<dbReference type="Proteomes" id="UP001597322">
    <property type="component" value="Unassembled WGS sequence"/>
</dbReference>
<keyword evidence="3" id="KW-0804">Transcription</keyword>
<dbReference type="InterPro" id="IPR037923">
    <property type="entry name" value="HTH-like"/>
</dbReference>
<evidence type="ECO:0000256" key="3">
    <source>
        <dbReference type="ARBA" id="ARBA00023163"/>
    </source>
</evidence>
<evidence type="ECO:0000313" key="5">
    <source>
        <dbReference type="EMBL" id="MFD1745771.1"/>
    </source>
</evidence>
<evidence type="ECO:0000259" key="4">
    <source>
        <dbReference type="PROSITE" id="PS01124"/>
    </source>
</evidence>
<dbReference type="SMART" id="SM00342">
    <property type="entry name" value="HTH_ARAC"/>
    <property type="match status" value="1"/>
</dbReference>
<keyword evidence="2" id="KW-0238">DNA-binding</keyword>
<evidence type="ECO:0000256" key="2">
    <source>
        <dbReference type="ARBA" id="ARBA00023125"/>
    </source>
</evidence>
<name>A0ABW4M547_9HYPH</name>
<dbReference type="RefSeq" id="WP_377400097.1">
    <property type="nucleotide sequence ID" value="NZ_JBHUEQ010000016.1"/>
</dbReference>
<dbReference type="InterPro" id="IPR018060">
    <property type="entry name" value="HTH_AraC"/>
</dbReference>
<dbReference type="Pfam" id="PF12833">
    <property type="entry name" value="HTH_18"/>
    <property type="match status" value="1"/>
</dbReference>